<dbReference type="GO" id="GO:0019867">
    <property type="term" value="C:outer membrane"/>
    <property type="evidence" value="ECO:0007669"/>
    <property type="project" value="InterPro"/>
</dbReference>
<dbReference type="EMBL" id="FNYY01000003">
    <property type="protein sequence ID" value="SEJ11481.1"/>
    <property type="molecule type" value="Genomic_DNA"/>
</dbReference>
<evidence type="ECO:0000313" key="6">
    <source>
        <dbReference type="Proteomes" id="UP000182932"/>
    </source>
</evidence>
<comment type="caution">
    <text evidence="5">The sequence shown here is derived from an EMBL/GenBank/DDBJ whole genome shotgun (WGS) entry which is preliminary data.</text>
</comment>
<evidence type="ECO:0000259" key="4">
    <source>
        <dbReference type="Pfam" id="PF04355"/>
    </source>
</evidence>
<dbReference type="Proteomes" id="UP000182932">
    <property type="component" value="Unassembled WGS sequence"/>
</dbReference>
<feature type="domain" description="Outer membrane protein assembly factor BamE" evidence="4">
    <location>
        <begin position="31"/>
        <end position="106"/>
    </location>
</feature>
<feature type="signal peptide" evidence="3">
    <location>
        <begin position="1"/>
        <end position="24"/>
    </location>
</feature>
<evidence type="ECO:0000256" key="3">
    <source>
        <dbReference type="SAM" id="SignalP"/>
    </source>
</evidence>
<feature type="chain" id="PRO_5037815934" evidence="3">
    <location>
        <begin position="25"/>
        <end position="153"/>
    </location>
</feature>
<protein>
    <submittedName>
        <fullName evidence="5">Beta-barrel assembly machine subunit BamE</fullName>
    </submittedName>
</protein>
<evidence type="ECO:0000256" key="1">
    <source>
        <dbReference type="ARBA" id="ARBA00022729"/>
    </source>
</evidence>
<accession>A0A975ZMM5</accession>
<dbReference type="InterPro" id="IPR037873">
    <property type="entry name" value="BamE-like"/>
</dbReference>
<dbReference type="RefSeq" id="WP_074835719.1">
    <property type="nucleotide sequence ID" value="NZ_CATLTK010000024.1"/>
</dbReference>
<evidence type="ECO:0000256" key="2">
    <source>
        <dbReference type="ARBA" id="ARBA00023136"/>
    </source>
</evidence>
<dbReference type="InterPro" id="IPR007450">
    <property type="entry name" value="BamE_dom"/>
</dbReference>
<dbReference type="GeneID" id="80817614"/>
<evidence type="ECO:0000313" key="5">
    <source>
        <dbReference type="EMBL" id="SEJ11481.1"/>
    </source>
</evidence>
<reference evidence="5 6" key="1">
    <citation type="submission" date="2016-10" db="EMBL/GenBank/DDBJ databases">
        <authorList>
            <person name="Varghese N."/>
            <person name="Submissions S."/>
        </authorList>
    </citation>
    <scope>NUCLEOTIDE SEQUENCE [LARGE SCALE GENOMIC DNA]</scope>
    <source>
        <strain evidence="5 6">FF3</strain>
    </source>
</reference>
<proteinExistence type="predicted"/>
<keyword evidence="2" id="KW-0472">Membrane</keyword>
<dbReference type="Gene3D" id="3.30.1450.10">
    <property type="match status" value="1"/>
</dbReference>
<name>A0A975ZMM5_9RHOB</name>
<gene>
    <name evidence="5" type="ORF">SAMN04487940_103256</name>
</gene>
<dbReference type="PROSITE" id="PS51257">
    <property type="entry name" value="PROKAR_LIPOPROTEIN"/>
    <property type="match status" value="1"/>
</dbReference>
<organism evidence="5 6">
    <name type="scientific">Marinovum algicola</name>
    <dbReference type="NCBI Taxonomy" id="42444"/>
    <lineage>
        <taxon>Bacteria</taxon>
        <taxon>Pseudomonadati</taxon>
        <taxon>Pseudomonadota</taxon>
        <taxon>Alphaproteobacteria</taxon>
        <taxon>Rhodobacterales</taxon>
        <taxon>Roseobacteraceae</taxon>
        <taxon>Marinovum</taxon>
    </lineage>
</organism>
<dbReference type="AlphaFoldDB" id="A0A975ZMM5"/>
<dbReference type="Pfam" id="PF04355">
    <property type="entry name" value="BamE"/>
    <property type="match status" value="1"/>
</dbReference>
<keyword evidence="6" id="KW-1185">Reference proteome</keyword>
<sequence>MTGRTKAMRMVVALACAAVLSACVAQYRNHGYLPSDSELSDVIVGVDTRDTVAETIGVPGTSGVLDQGNYYYVGSRVRHYGAFPPEIVEREIVAVEFDADGVVRNITRYGLEDGRVVALTRRVTVTGDGDIGFIRQLFGNIGGINLGGIGDGG</sequence>
<keyword evidence="1 3" id="KW-0732">Signal</keyword>